<dbReference type="SUPFAM" id="SSF53756">
    <property type="entry name" value="UDP-Glycosyltransferase/glycogen phosphorylase"/>
    <property type="match status" value="1"/>
</dbReference>
<dbReference type="InterPro" id="IPR001296">
    <property type="entry name" value="Glyco_trans_1"/>
</dbReference>
<proteinExistence type="predicted"/>
<keyword evidence="3 7" id="KW-0328">Glycosyltransferase</keyword>
<evidence type="ECO:0000256" key="3">
    <source>
        <dbReference type="ARBA" id="ARBA00022676"/>
    </source>
</evidence>
<feature type="domain" description="Starch synthase catalytic" evidence="6">
    <location>
        <begin position="3"/>
        <end position="224"/>
    </location>
</feature>
<dbReference type="RefSeq" id="WP_395417613.1">
    <property type="nucleotide sequence ID" value="NZ_JBIPKE010000017.1"/>
</dbReference>
<gene>
    <name evidence="7" type="ORF">ACHKAR_12290</name>
</gene>
<organism evidence="7 8">
    <name type="scientific">Marinoscillum luteum</name>
    <dbReference type="NCBI Taxonomy" id="861051"/>
    <lineage>
        <taxon>Bacteria</taxon>
        <taxon>Pseudomonadati</taxon>
        <taxon>Bacteroidota</taxon>
        <taxon>Cytophagia</taxon>
        <taxon>Cytophagales</taxon>
        <taxon>Reichenbachiellaceae</taxon>
        <taxon>Marinoscillum</taxon>
    </lineage>
</organism>
<dbReference type="PANTHER" id="PTHR45947:SF3">
    <property type="entry name" value="SULFOQUINOVOSYL TRANSFERASE SQD2"/>
    <property type="match status" value="1"/>
</dbReference>
<dbReference type="InterPro" id="IPR050194">
    <property type="entry name" value="Glycosyltransferase_grp1"/>
</dbReference>
<sequence length="424" mass="48237">MTILMLGWEFPPKISGGLGVASQGLSEAMAKAGHKVTFLLPKKTKNQVSKLVKLVDASALTPDLDYWKEKKTYEQIIKDVEMGERVLPYLPAQAFQQVKETKVKKVVLEPTEESELLERIRLTGEYEGQLNDELIKYAMLSVQVAIKEKPKMIHAHDWITFRAGRMIKSLLKKKLCLHVHSTEYDRNGSYAQPFILEEEQLGFQACDHIFCVSEKLKNTIITQYGIAARKITVAPNALTLSAPEHPVKRTPMNIAFVGRLTPQKSPITFLDIARELTSLGYDFHYFIMGDGYLRAELEEKVQSSNFSDRVTFTGFLERTRLLQKLNEMDLLVMPSASEPFGLVALEAIMKKIPVAAATGSGVGEFIPSMPQVDRWDHYSYNKLIVRLMTEDQYRQEVTENCLKEALKLTWENTVKRIEKGYEKV</sequence>
<dbReference type="PANTHER" id="PTHR45947">
    <property type="entry name" value="SULFOQUINOVOSYL TRANSFERASE SQD2"/>
    <property type="match status" value="1"/>
</dbReference>
<evidence type="ECO:0000313" key="7">
    <source>
        <dbReference type="EMBL" id="MFH6984225.1"/>
    </source>
</evidence>
<evidence type="ECO:0000259" key="5">
    <source>
        <dbReference type="Pfam" id="PF00534"/>
    </source>
</evidence>
<keyword evidence="8" id="KW-1185">Reference proteome</keyword>
<accession>A0ABW7N9P9</accession>
<comment type="catalytic activity">
    <reaction evidence="1">
        <text>[(1-&gt;4)-alpha-D-glucosyl](n) + ADP-alpha-D-glucose = [(1-&gt;4)-alpha-D-glucosyl](n+1) + ADP + H(+)</text>
        <dbReference type="Rhea" id="RHEA:18189"/>
        <dbReference type="Rhea" id="RHEA-COMP:9584"/>
        <dbReference type="Rhea" id="RHEA-COMP:9587"/>
        <dbReference type="ChEBI" id="CHEBI:15378"/>
        <dbReference type="ChEBI" id="CHEBI:15444"/>
        <dbReference type="ChEBI" id="CHEBI:57498"/>
        <dbReference type="ChEBI" id="CHEBI:456216"/>
        <dbReference type="EC" id="2.4.1.21"/>
    </reaction>
</comment>
<dbReference type="CDD" id="cd03801">
    <property type="entry name" value="GT4_PimA-like"/>
    <property type="match status" value="1"/>
</dbReference>
<dbReference type="InterPro" id="IPR013534">
    <property type="entry name" value="Starch_synth_cat_dom"/>
</dbReference>
<feature type="domain" description="Glycosyl transferase family 1" evidence="5">
    <location>
        <begin position="248"/>
        <end position="368"/>
    </location>
</feature>
<dbReference type="EMBL" id="JBIPKE010000017">
    <property type="protein sequence ID" value="MFH6984225.1"/>
    <property type="molecule type" value="Genomic_DNA"/>
</dbReference>
<dbReference type="GO" id="GO:0016757">
    <property type="term" value="F:glycosyltransferase activity"/>
    <property type="evidence" value="ECO:0007669"/>
    <property type="project" value="UniProtKB-KW"/>
</dbReference>
<dbReference type="Gene3D" id="3.40.50.2000">
    <property type="entry name" value="Glycogen Phosphorylase B"/>
    <property type="match status" value="2"/>
</dbReference>
<dbReference type="Proteomes" id="UP001610063">
    <property type="component" value="Unassembled WGS sequence"/>
</dbReference>
<evidence type="ECO:0000256" key="4">
    <source>
        <dbReference type="ARBA" id="ARBA00022679"/>
    </source>
</evidence>
<dbReference type="EC" id="2.4.1.21" evidence="2"/>
<comment type="caution">
    <text evidence="7">The sequence shown here is derived from an EMBL/GenBank/DDBJ whole genome shotgun (WGS) entry which is preliminary data.</text>
</comment>
<evidence type="ECO:0000256" key="1">
    <source>
        <dbReference type="ARBA" id="ARBA00001478"/>
    </source>
</evidence>
<evidence type="ECO:0000313" key="8">
    <source>
        <dbReference type="Proteomes" id="UP001610063"/>
    </source>
</evidence>
<dbReference type="Pfam" id="PF00534">
    <property type="entry name" value="Glycos_transf_1"/>
    <property type="match status" value="1"/>
</dbReference>
<dbReference type="Pfam" id="PF08323">
    <property type="entry name" value="Glyco_transf_5"/>
    <property type="match status" value="1"/>
</dbReference>
<evidence type="ECO:0000259" key="6">
    <source>
        <dbReference type="Pfam" id="PF08323"/>
    </source>
</evidence>
<reference evidence="7 8" key="1">
    <citation type="journal article" date="2013" name="Int. J. Syst. Evol. Microbiol.">
        <title>Marinoscillum luteum sp. nov., isolated from marine sediment.</title>
        <authorList>
            <person name="Cha I.T."/>
            <person name="Park S.J."/>
            <person name="Kim S.J."/>
            <person name="Kim J.G."/>
            <person name="Jung M.Y."/>
            <person name="Shin K.S."/>
            <person name="Kwon K.K."/>
            <person name="Yang S.H."/>
            <person name="Seo Y.S."/>
            <person name="Rhee S.K."/>
        </authorList>
    </citation>
    <scope>NUCLEOTIDE SEQUENCE [LARGE SCALE GENOMIC DNA]</scope>
    <source>
        <strain evidence="7 8">KCTC 23939</strain>
    </source>
</reference>
<keyword evidence="4 7" id="KW-0808">Transferase</keyword>
<protein>
    <recommendedName>
        <fullName evidence="2">starch synthase</fullName>
        <ecNumber evidence="2">2.4.1.21</ecNumber>
    </recommendedName>
</protein>
<evidence type="ECO:0000256" key="2">
    <source>
        <dbReference type="ARBA" id="ARBA00012588"/>
    </source>
</evidence>
<name>A0ABW7N9P9_9BACT</name>